<accession>A0A3B0SM97</accession>
<dbReference type="InterPro" id="IPR000731">
    <property type="entry name" value="SSD"/>
</dbReference>
<name>A0A3B0SM97_9ZZZZ</name>
<dbReference type="EMBL" id="UOEH01000580">
    <property type="protein sequence ID" value="VAW07391.1"/>
    <property type="molecule type" value="Genomic_DNA"/>
</dbReference>
<feature type="domain" description="SSD" evidence="7">
    <location>
        <begin position="291"/>
        <end position="410"/>
    </location>
</feature>
<gene>
    <name evidence="8" type="ORF">MNBD_ALPHA05-129</name>
</gene>
<evidence type="ECO:0000256" key="4">
    <source>
        <dbReference type="ARBA" id="ARBA00022989"/>
    </source>
</evidence>
<feature type="transmembrane region" description="Helical" evidence="6">
    <location>
        <begin position="352"/>
        <end position="373"/>
    </location>
</feature>
<dbReference type="PANTHER" id="PTHR33406:SF13">
    <property type="entry name" value="MEMBRANE PROTEIN YDFJ"/>
    <property type="match status" value="1"/>
</dbReference>
<feature type="transmembrane region" description="Helical" evidence="6">
    <location>
        <begin position="385"/>
        <end position="411"/>
    </location>
</feature>
<evidence type="ECO:0000256" key="6">
    <source>
        <dbReference type="SAM" id="Phobius"/>
    </source>
</evidence>
<feature type="transmembrane region" description="Helical" evidence="6">
    <location>
        <begin position="707"/>
        <end position="729"/>
    </location>
</feature>
<dbReference type="PROSITE" id="PS50156">
    <property type="entry name" value="SSD"/>
    <property type="match status" value="2"/>
</dbReference>
<dbReference type="InterPro" id="IPR050545">
    <property type="entry name" value="Mycobact_MmpL"/>
</dbReference>
<dbReference type="Gene3D" id="1.20.1640.10">
    <property type="entry name" value="Multidrug efflux transporter AcrB transmembrane domain"/>
    <property type="match status" value="2"/>
</dbReference>
<keyword evidence="4 6" id="KW-1133">Transmembrane helix</keyword>
<evidence type="ECO:0000259" key="7">
    <source>
        <dbReference type="PROSITE" id="PS50156"/>
    </source>
</evidence>
<feature type="transmembrane region" description="Helical" evidence="6">
    <location>
        <begin position="443"/>
        <end position="464"/>
    </location>
</feature>
<dbReference type="InterPro" id="IPR048634">
    <property type="entry name" value="SecD_SecF_C"/>
</dbReference>
<sequence length="806" mass="88354">MLKSFGVAWSRFVFERALVVLVSALVLTFIAFKFAGGISVSTRLEELMPQSAASVQTLNSVLKKTGSFASIQIVAQSDSAETTLDFLQAVKSEIDHHDWVAYSHYSENIEFLTRHKLLMLDLNQLLDLEREVEGAYPVFLARKLSEAVGTDVTYSVRSENVSGDSRTTLDQTRIDELTTSLNASPEAERFFATPDGLTAVLVVWPKPGLDKLTDAKRMVEDARQISQKLENSSGGKITSGVAGRIANKVAQFDAVTGDLKLGLISAIGLISILIGLSYRNIFAVPAIILPLAVGLVWTLGLTAAVIGSLNLITVFLVLILFGLGIDFGIHNYSRYREERRRGRCVEEAIRTVITHTGGASLAAALTTSLGFLSLTLTEFRAFSEFGFIAGVGIILIFISMYSLFPAIIAIYERRAFFETKSVRIWKRTRNATPRVKRPLSQSFALAITVVLFIFAVTFLPQISFERDFKNLEASQPPSLVWATKQVNRIFGGGHDRAIVAVKTLSELVAIDAYFRERIATEEQTPTIEKISSVLDYIPPIELQDRRLEVIRRLGKRIEGLKFIDQSLYNATKQYLAIDKLEISDLPQALQRTFVGTKGDPGYLLYIYNSVSMDDSVLAREFYDDAASFRVNGKNYAAASEGFIFVEMIALMKADAMKAISLVTLSTALLILLFTRSLKATAIILAPPILGVLVTLGIMGATGLSLSIVNMVILPSLIGISVDNTIHIFHRFDSEGSAADISQIMSSTGRAAVLTTLTTLIGFGGLVTASMGGLRSMGLLAIIGFTTCLVTTWWLLPNLLKLYRQKA</sequence>
<dbReference type="SUPFAM" id="SSF82866">
    <property type="entry name" value="Multidrug efflux transporter AcrB transmembrane domain"/>
    <property type="match status" value="2"/>
</dbReference>
<feature type="transmembrane region" description="Helical" evidence="6">
    <location>
        <begin position="681"/>
        <end position="701"/>
    </location>
</feature>
<feature type="transmembrane region" description="Helical" evidence="6">
    <location>
        <begin position="312"/>
        <end position="332"/>
    </location>
</feature>
<evidence type="ECO:0000256" key="2">
    <source>
        <dbReference type="ARBA" id="ARBA00022475"/>
    </source>
</evidence>
<evidence type="ECO:0000256" key="1">
    <source>
        <dbReference type="ARBA" id="ARBA00004651"/>
    </source>
</evidence>
<dbReference type="Pfam" id="PF03176">
    <property type="entry name" value="MMPL"/>
    <property type="match status" value="1"/>
</dbReference>
<dbReference type="PANTHER" id="PTHR33406">
    <property type="entry name" value="MEMBRANE PROTEIN MJ1562-RELATED"/>
    <property type="match status" value="1"/>
</dbReference>
<dbReference type="AlphaFoldDB" id="A0A3B0SM97"/>
<feature type="transmembrane region" description="Helical" evidence="6">
    <location>
        <begin position="750"/>
        <end position="770"/>
    </location>
</feature>
<feature type="transmembrane region" description="Helical" evidence="6">
    <location>
        <begin position="283"/>
        <end position="306"/>
    </location>
</feature>
<evidence type="ECO:0000256" key="3">
    <source>
        <dbReference type="ARBA" id="ARBA00022692"/>
    </source>
</evidence>
<feature type="transmembrane region" description="Helical" evidence="6">
    <location>
        <begin position="259"/>
        <end position="276"/>
    </location>
</feature>
<evidence type="ECO:0000313" key="8">
    <source>
        <dbReference type="EMBL" id="VAW07391.1"/>
    </source>
</evidence>
<reference evidence="8" key="1">
    <citation type="submission" date="2018-06" db="EMBL/GenBank/DDBJ databases">
        <authorList>
            <person name="Zhirakovskaya E."/>
        </authorList>
    </citation>
    <scope>NUCLEOTIDE SEQUENCE</scope>
</reference>
<evidence type="ECO:0000256" key="5">
    <source>
        <dbReference type="ARBA" id="ARBA00023136"/>
    </source>
</evidence>
<feature type="transmembrane region" description="Helical" evidence="6">
    <location>
        <begin position="655"/>
        <end position="674"/>
    </location>
</feature>
<dbReference type="Pfam" id="PF02355">
    <property type="entry name" value="SecD_SecF_C"/>
    <property type="match status" value="1"/>
</dbReference>
<dbReference type="InterPro" id="IPR004869">
    <property type="entry name" value="MMPL_dom"/>
</dbReference>
<organism evidence="8">
    <name type="scientific">hydrothermal vent metagenome</name>
    <dbReference type="NCBI Taxonomy" id="652676"/>
    <lineage>
        <taxon>unclassified sequences</taxon>
        <taxon>metagenomes</taxon>
        <taxon>ecological metagenomes</taxon>
    </lineage>
</organism>
<feature type="transmembrane region" description="Helical" evidence="6">
    <location>
        <begin position="776"/>
        <end position="795"/>
    </location>
</feature>
<keyword evidence="2" id="KW-1003">Cell membrane</keyword>
<comment type="subcellular location">
    <subcellularLocation>
        <location evidence="1">Cell membrane</location>
        <topology evidence="1">Multi-pass membrane protein</topology>
    </subcellularLocation>
</comment>
<feature type="domain" description="SSD" evidence="7">
    <location>
        <begin position="689"/>
        <end position="801"/>
    </location>
</feature>
<keyword evidence="3 6" id="KW-0812">Transmembrane</keyword>
<keyword evidence="5 6" id="KW-0472">Membrane</keyword>
<protein>
    <recommendedName>
        <fullName evidence="7">SSD domain-containing protein</fullName>
    </recommendedName>
</protein>
<proteinExistence type="predicted"/>
<dbReference type="GO" id="GO:0005886">
    <property type="term" value="C:plasma membrane"/>
    <property type="evidence" value="ECO:0007669"/>
    <property type="project" value="UniProtKB-SubCell"/>
</dbReference>